<evidence type="ECO:0000313" key="3">
    <source>
        <dbReference type="Proteomes" id="UP000032483"/>
    </source>
</evidence>
<protein>
    <submittedName>
        <fullName evidence="2">Uncharacterized protein</fullName>
    </submittedName>
</protein>
<dbReference type="RefSeq" id="WP_050004731.1">
    <property type="nucleotide sequence ID" value="NZ_DAWBJP010000006.1"/>
</dbReference>
<comment type="caution">
    <text evidence="2">The sequence shown here is derived from an EMBL/GenBank/DDBJ whole genome shotgun (WGS) entry which is preliminary data.</text>
</comment>
<keyword evidence="1" id="KW-0812">Transmembrane</keyword>
<dbReference type="EMBL" id="JXXK01000004">
    <property type="protein sequence ID" value="KJF40819.1"/>
    <property type="molecule type" value="Genomic_DNA"/>
</dbReference>
<reference evidence="2" key="1">
    <citation type="submission" date="2015-02" db="EMBL/GenBank/DDBJ databases">
        <title>A novel member of the family Ruminococcaceae isolated from human feces.</title>
        <authorList>
            <person name="Shkoporov A.N."/>
            <person name="Chaplin A.V."/>
            <person name="Motuzova O.V."/>
            <person name="Kafarskaia L.I."/>
            <person name="Khokhlova E.V."/>
            <person name="Efimov B.A."/>
        </authorList>
    </citation>
    <scope>NUCLEOTIDE SEQUENCE [LARGE SCALE GENOMIC DNA]</scope>
    <source>
        <strain evidence="2">585-1</strain>
    </source>
</reference>
<evidence type="ECO:0000256" key="1">
    <source>
        <dbReference type="SAM" id="Phobius"/>
    </source>
</evidence>
<gene>
    <name evidence="2" type="ORF">TQ39_04725</name>
</gene>
<feature type="transmembrane region" description="Helical" evidence="1">
    <location>
        <begin position="248"/>
        <end position="273"/>
    </location>
</feature>
<sequence>MRRVRYYLGGALFWGAFLAVCVLLFWNAQRLARAAGGISLRYGEALEPRVVASALEYARDGRNNAAWSPTFWAVRQGAASANGREETVRMLRVCGDAELLATEPLLYGALPGPAGQGGCAVSSALAWQLWGALDVTGLELELDGERYTVRGVFESGEARTVTQEAADSRTAEYANVELTAMETAPEGTEAALAFAGASGLGTPAHVVDGPALAGLACALCWLPLALCGACTLWRLARGARRLRPWQRQTLLFAALLFFAALLPVLLAMVPGAWVPTRWSDFGFWAALGKSAAARVDAWFALPPQHKDIAVKWLLLEQGALCLAGCLFALRRPPAPRNEKAVEA</sequence>
<keyword evidence="1" id="KW-0472">Membrane</keyword>
<accession>A0A0D8J263</accession>
<keyword evidence="1" id="KW-1133">Transmembrane helix</keyword>
<name>A0A0D8J263_9FIRM</name>
<feature type="transmembrane region" description="Helical" evidence="1">
    <location>
        <begin position="308"/>
        <end position="329"/>
    </location>
</feature>
<dbReference type="Proteomes" id="UP000032483">
    <property type="component" value="Unassembled WGS sequence"/>
</dbReference>
<keyword evidence="3" id="KW-1185">Reference proteome</keyword>
<dbReference type="AlphaFoldDB" id="A0A0D8J263"/>
<evidence type="ECO:0000313" key="2">
    <source>
        <dbReference type="EMBL" id="KJF40819.1"/>
    </source>
</evidence>
<dbReference type="GeneID" id="42855931"/>
<proteinExistence type="predicted"/>
<organism evidence="2 3">
    <name type="scientific">Ruthenibacterium lactatiformans</name>
    <dbReference type="NCBI Taxonomy" id="1550024"/>
    <lineage>
        <taxon>Bacteria</taxon>
        <taxon>Bacillati</taxon>
        <taxon>Bacillota</taxon>
        <taxon>Clostridia</taxon>
        <taxon>Eubacteriales</taxon>
        <taxon>Oscillospiraceae</taxon>
        <taxon>Ruthenibacterium</taxon>
    </lineage>
</organism>
<feature type="transmembrane region" description="Helical" evidence="1">
    <location>
        <begin position="212"/>
        <end position="236"/>
    </location>
</feature>